<protein>
    <submittedName>
        <fullName evidence="1">Uncharacterized protein</fullName>
    </submittedName>
</protein>
<dbReference type="RefSeq" id="WP_128867236.1">
    <property type="nucleotide sequence ID" value="NZ_DAIOPL010000054.1"/>
</dbReference>
<organism evidence="1 2">
    <name type="scientific">Pyrobaculum aerophilum</name>
    <dbReference type="NCBI Taxonomy" id="13773"/>
    <lineage>
        <taxon>Archaea</taxon>
        <taxon>Thermoproteota</taxon>
        <taxon>Thermoprotei</taxon>
        <taxon>Thermoproteales</taxon>
        <taxon>Thermoproteaceae</taxon>
        <taxon>Pyrobaculum</taxon>
    </lineage>
</organism>
<dbReference type="GeneID" id="38937972"/>
<sequence length="61" mass="6938">MRRRFDAGWGEVVGAVTAPRRKGDVALQTQRLRRDNRRLYEERGVKSLVIPHGLGTPCFTS</sequence>
<dbReference type="AlphaFoldDB" id="A0A832WHA1"/>
<reference evidence="1" key="1">
    <citation type="journal article" date="2020" name="bioRxiv">
        <title>A rank-normalized archaeal taxonomy based on genome phylogeny resolves widespread incomplete and uneven classifications.</title>
        <authorList>
            <person name="Rinke C."/>
            <person name="Chuvochina M."/>
            <person name="Mussig A.J."/>
            <person name="Chaumeil P.-A."/>
            <person name="Waite D.W."/>
            <person name="Whitman W.B."/>
            <person name="Parks D.H."/>
            <person name="Hugenholtz P."/>
        </authorList>
    </citation>
    <scope>NUCLEOTIDE SEQUENCE</scope>
    <source>
        <strain evidence="1">UBA8839</strain>
    </source>
</reference>
<gene>
    <name evidence="1" type="ORF">HA333_07640</name>
</gene>
<dbReference type="EMBL" id="DUJP01000028">
    <property type="protein sequence ID" value="HII47305.1"/>
    <property type="molecule type" value="Genomic_DNA"/>
</dbReference>
<name>A0A832WHA1_9CREN</name>
<dbReference type="Proteomes" id="UP000651120">
    <property type="component" value="Unassembled WGS sequence"/>
</dbReference>
<comment type="caution">
    <text evidence="1">The sequence shown here is derived from an EMBL/GenBank/DDBJ whole genome shotgun (WGS) entry which is preliminary data.</text>
</comment>
<evidence type="ECO:0000313" key="2">
    <source>
        <dbReference type="Proteomes" id="UP000651120"/>
    </source>
</evidence>
<proteinExistence type="predicted"/>
<accession>A0A832WHA1</accession>
<evidence type="ECO:0000313" key="1">
    <source>
        <dbReference type="EMBL" id="HII47305.1"/>
    </source>
</evidence>